<evidence type="ECO:0000313" key="10">
    <source>
        <dbReference type="Proteomes" id="UP000242699"/>
    </source>
</evidence>
<evidence type="ECO:0000256" key="2">
    <source>
        <dbReference type="ARBA" id="ARBA00022679"/>
    </source>
</evidence>
<evidence type="ECO:0000256" key="4">
    <source>
        <dbReference type="ARBA" id="ARBA00022984"/>
    </source>
</evidence>
<dbReference type="PROSITE" id="PS52029">
    <property type="entry name" value="LD_TPASE"/>
    <property type="match status" value="1"/>
</dbReference>
<dbReference type="AlphaFoldDB" id="A0A2T2XBK2"/>
<evidence type="ECO:0000256" key="3">
    <source>
        <dbReference type="ARBA" id="ARBA00022960"/>
    </source>
</evidence>
<organism evidence="9 10">
    <name type="scientific">Sulfobacillus benefaciens</name>
    <dbReference type="NCBI Taxonomy" id="453960"/>
    <lineage>
        <taxon>Bacteria</taxon>
        <taxon>Bacillati</taxon>
        <taxon>Bacillota</taxon>
        <taxon>Clostridia</taxon>
        <taxon>Eubacteriales</taxon>
        <taxon>Clostridiales Family XVII. Incertae Sedis</taxon>
        <taxon>Sulfobacillus</taxon>
    </lineage>
</organism>
<keyword evidence="7" id="KW-1133">Transmembrane helix</keyword>
<dbReference type="UniPathway" id="UPA00219"/>
<dbReference type="EMBL" id="PXYT01000001">
    <property type="protein sequence ID" value="PSR31850.1"/>
    <property type="molecule type" value="Genomic_DNA"/>
</dbReference>
<evidence type="ECO:0000259" key="8">
    <source>
        <dbReference type="PROSITE" id="PS52029"/>
    </source>
</evidence>
<name>A0A2T2XBK2_9FIRM</name>
<dbReference type="GO" id="GO:0016740">
    <property type="term" value="F:transferase activity"/>
    <property type="evidence" value="ECO:0007669"/>
    <property type="project" value="UniProtKB-KW"/>
</dbReference>
<evidence type="ECO:0000256" key="7">
    <source>
        <dbReference type="SAM" id="Phobius"/>
    </source>
</evidence>
<dbReference type="Gene3D" id="1.10.101.10">
    <property type="entry name" value="PGBD-like superfamily/PGBD"/>
    <property type="match status" value="1"/>
</dbReference>
<dbReference type="CDD" id="cd16913">
    <property type="entry name" value="YkuD_like"/>
    <property type="match status" value="1"/>
</dbReference>
<keyword evidence="7" id="KW-0472">Membrane</keyword>
<evidence type="ECO:0000256" key="1">
    <source>
        <dbReference type="ARBA" id="ARBA00004752"/>
    </source>
</evidence>
<dbReference type="InterPro" id="IPR002477">
    <property type="entry name" value="Peptidoglycan-bd-like"/>
</dbReference>
<dbReference type="GO" id="GO:0018104">
    <property type="term" value="P:peptidoglycan-protein cross-linking"/>
    <property type="evidence" value="ECO:0007669"/>
    <property type="project" value="TreeGrafter"/>
</dbReference>
<dbReference type="SUPFAM" id="SSF141523">
    <property type="entry name" value="L,D-transpeptidase catalytic domain-like"/>
    <property type="match status" value="1"/>
</dbReference>
<dbReference type="Gene3D" id="2.60.40.3710">
    <property type="match status" value="1"/>
</dbReference>
<keyword evidence="2" id="KW-0808">Transferase</keyword>
<gene>
    <name evidence="9" type="ORF">C7B43_01110</name>
</gene>
<accession>A0A2T2XBK2</accession>
<comment type="caution">
    <text evidence="9">The sequence shown here is derived from an EMBL/GenBank/DDBJ whole genome shotgun (WGS) entry which is preliminary data.</text>
</comment>
<keyword evidence="4 6" id="KW-0573">Peptidoglycan synthesis</keyword>
<dbReference type="Proteomes" id="UP000242699">
    <property type="component" value="Unassembled WGS sequence"/>
</dbReference>
<feature type="active site" description="Proton donor/acceptor" evidence="6">
    <location>
        <position position="514"/>
    </location>
</feature>
<dbReference type="GO" id="GO:0071972">
    <property type="term" value="F:peptidoglycan L,D-transpeptidase activity"/>
    <property type="evidence" value="ECO:0007669"/>
    <property type="project" value="TreeGrafter"/>
</dbReference>
<dbReference type="Gene3D" id="2.40.440.10">
    <property type="entry name" value="L,D-transpeptidase catalytic domain-like"/>
    <property type="match status" value="1"/>
</dbReference>
<evidence type="ECO:0000313" key="9">
    <source>
        <dbReference type="EMBL" id="PSR31850.1"/>
    </source>
</evidence>
<dbReference type="GO" id="GO:0005576">
    <property type="term" value="C:extracellular region"/>
    <property type="evidence" value="ECO:0007669"/>
    <property type="project" value="TreeGrafter"/>
</dbReference>
<dbReference type="PANTHER" id="PTHR30582:SF2">
    <property type="entry name" value="L,D-TRANSPEPTIDASE YCIB-RELATED"/>
    <property type="match status" value="1"/>
</dbReference>
<protein>
    <submittedName>
        <fullName evidence="9">Murein L,D-transpeptidase</fullName>
    </submittedName>
</protein>
<dbReference type="InterPro" id="IPR038063">
    <property type="entry name" value="Transpep_catalytic_dom"/>
</dbReference>
<sequence>MKFYSVFQCSLLNLAGDLSVSKSRTAKRQSNRWVKTLWVLPVVAVGGFLYGAWPNASLTASSSALARLNTNGTLKSAVAVGPQSQKIKLMDKHGQLWPLSSMTAGTRYQVHLVIAGPSWWPFGSRTLSQSITTPKDPMVRATDLTVSPNTPVSLSLSSPASSLHIISQHHHAVIRSSVPQDTYSIHSLGTAPGEQGTLTVQTQARAWESVSTPKTLSWRTPGWLKVQPSPSTSAAIGLTQPLTLHFSHAVANTNLQPTLTPNIKGQWVWKNSTTEEFVPSSSSPWGWGPNQVIKVVVPGGPHGYHSPTGAYLPKNNTVSWATSSGSTLRLQELLAKLGYLPLTWTPSSPVSATLSAQVGAMMKAPTGKFQWRYPNTPPPLQALWTPGQYTVMVKGAVMNFERVHNLPVDGIAGPAVWKALIQADLANQMNPDGYSYVYVSETLPETLTLWHNGQVILRSPTNTGIPQSPTYLGTHAVYVRYLSQTMKGVNPNGVPYNDPGVPYVNYFDGGDAVHGFPRAKYGFPQSLGCVELPIPEAAKVWPYLHYGSLVTVDPPGSPSTYPTSVPSSALTSTAPFQQFAYDS</sequence>
<dbReference type="InterPro" id="IPR005490">
    <property type="entry name" value="LD_TPept_cat_dom"/>
</dbReference>
<feature type="active site" description="Nucleophile" evidence="6">
    <location>
        <position position="529"/>
    </location>
</feature>
<feature type="transmembrane region" description="Helical" evidence="7">
    <location>
        <begin position="33"/>
        <end position="53"/>
    </location>
</feature>
<feature type="domain" description="L,D-TPase catalytic" evidence="8">
    <location>
        <begin position="436"/>
        <end position="553"/>
    </location>
</feature>
<dbReference type="SUPFAM" id="SSF47090">
    <property type="entry name" value="PGBD-like"/>
    <property type="match status" value="1"/>
</dbReference>
<dbReference type="InterPro" id="IPR036366">
    <property type="entry name" value="PGBDSf"/>
</dbReference>
<evidence type="ECO:0000256" key="6">
    <source>
        <dbReference type="PROSITE-ProRule" id="PRU01373"/>
    </source>
</evidence>
<dbReference type="InterPro" id="IPR036365">
    <property type="entry name" value="PGBD-like_sf"/>
</dbReference>
<dbReference type="GO" id="GO:0071555">
    <property type="term" value="P:cell wall organization"/>
    <property type="evidence" value="ECO:0007669"/>
    <property type="project" value="UniProtKB-UniRule"/>
</dbReference>
<reference evidence="9 10" key="1">
    <citation type="journal article" date="2014" name="BMC Genomics">
        <title>Comparison of environmental and isolate Sulfobacillus genomes reveals diverse carbon, sulfur, nitrogen, and hydrogen metabolisms.</title>
        <authorList>
            <person name="Justice N.B."/>
            <person name="Norman A."/>
            <person name="Brown C.T."/>
            <person name="Singh A."/>
            <person name="Thomas B.C."/>
            <person name="Banfield J.F."/>
        </authorList>
    </citation>
    <scope>NUCLEOTIDE SEQUENCE [LARGE SCALE GENOMIC DNA]</scope>
    <source>
        <strain evidence="9">AMDSBA1</strain>
    </source>
</reference>
<dbReference type="Pfam" id="PF03734">
    <property type="entry name" value="YkuD"/>
    <property type="match status" value="1"/>
</dbReference>
<keyword evidence="5 6" id="KW-0961">Cell wall biogenesis/degradation</keyword>
<dbReference type="PANTHER" id="PTHR30582">
    <property type="entry name" value="L,D-TRANSPEPTIDASE"/>
    <property type="match status" value="1"/>
</dbReference>
<comment type="pathway">
    <text evidence="1 6">Cell wall biogenesis; peptidoglycan biosynthesis.</text>
</comment>
<dbReference type="Pfam" id="PF01471">
    <property type="entry name" value="PG_binding_1"/>
    <property type="match status" value="1"/>
</dbReference>
<keyword evidence="3 6" id="KW-0133">Cell shape</keyword>
<dbReference type="InterPro" id="IPR050979">
    <property type="entry name" value="LD-transpeptidase"/>
</dbReference>
<evidence type="ECO:0000256" key="5">
    <source>
        <dbReference type="ARBA" id="ARBA00023316"/>
    </source>
</evidence>
<keyword evidence="7" id="KW-0812">Transmembrane</keyword>
<proteinExistence type="predicted"/>
<dbReference type="GO" id="GO:0008360">
    <property type="term" value="P:regulation of cell shape"/>
    <property type="evidence" value="ECO:0007669"/>
    <property type="project" value="UniProtKB-UniRule"/>
</dbReference>